<organism evidence="1 2">
    <name type="scientific">Rotaria magnacalcarata</name>
    <dbReference type="NCBI Taxonomy" id="392030"/>
    <lineage>
        <taxon>Eukaryota</taxon>
        <taxon>Metazoa</taxon>
        <taxon>Spiralia</taxon>
        <taxon>Gnathifera</taxon>
        <taxon>Rotifera</taxon>
        <taxon>Eurotatoria</taxon>
        <taxon>Bdelloidea</taxon>
        <taxon>Philodinida</taxon>
        <taxon>Philodinidae</taxon>
        <taxon>Rotaria</taxon>
    </lineage>
</organism>
<dbReference type="Proteomes" id="UP000663842">
    <property type="component" value="Unassembled WGS sequence"/>
</dbReference>
<accession>A0A820K066</accession>
<protein>
    <submittedName>
        <fullName evidence="1">Uncharacterized protein</fullName>
    </submittedName>
</protein>
<evidence type="ECO:0000313" key="2">
    <source>
        <dbReference type="Proteomes" id="UP000663842"/>
    </source>
</evidence>
<comment type="caution">
    <text evidence="1">The sequence shown here is derived from an EMBL/GenBank/DDBJ whole genome shotgun (WGS) entry which is preliminary data.</text>
</comment>
<feature type="non-terminal residue" evidence="1">
    <location>
        <position position="1"/>
    </location>
</feature>
<sequence length="243" mass="27129">KTVDRELENFIKTIYKTLAEFLAQVFETAIKSFSFSNKGDYENEWVTSVLAKLEWLQNLLRSYQLKDTFTQNVLGDMYAVMDATLFNLICSDRASEKLPPTLLSDLSAQISYPPGQDDLHHQQAIFTSYELGAFYNYDSTTQSEFDLNGPSGRFSPPPVTEAPAQGGAYAVVETTMQDVADILTCDAYVHWGYLSQELQKWGRSKSAFKIPLKKSVSSEGGSFVDLVPNVVNGIQELISQCAN</sequence>
<dbReference type="EMBL" id="CAJOBF010013816">
    <property type="protein sequence ID" value="CAF4333560.1"/>
    <property type="molecule type" value="Genomic_DNA"/>
</dbReference>
<name>A0A820K066_9BILA</name>
<proteinExistence type="predicted"/>
<dbReference type="AlphaFoldDB" id="A0A820K066"/>
<gene>
    <name evidence="1" type="ORF">UXM345_LOCUS35134</name>
</gene>
<reference evidence="1" key="1">
    <citation type="submission" date="2021-02" db="EMBL/GenBank/DDBJ databases">
        <authorList>
            <person name="Nowell W R."/>
        </authorList>
    </citation>
    <scope>NUCLEOTIDE SEQUENCE</scope>
</reference>
<evidence type="ECO:0000313" key="1">
    <source>
        <dbReference type="EMBL" id="CAF4333560.1"/>
    </source>
</evidence>